<proteinExistence type="predicted"/>
<keyword evidence="1" id="KW-1133">Transmembrane helix</keyword>
<feature type="transmembrane region" description="Helical" evidence="1">
    <location>
        <begin position="47"/>
        <end position="72"/>
    </location>
</feature>
<evidence type="ECO:0000313" key="2">
    <source>
        <dbReference type="EMBL" id="MEN2751636.1"/>
    </source>
</evidence>
<keyword evidence="1" id="KW-0812">Transmembrane</keyword>
<dbReference type="Proteomes" id="UP001461960">
    <property type="component" value="Unassembled WGS sequence"/>
</dbReference>
<organism evidence="2 3">
    <name type="scientific">Psychrobacter saeujeotis</name>
    <dbReference type="NCBI Taxonomy" id="3143436"/>
    <lineage>
        <taxon>Bacteria</taxon>
        <taxon>Pseudomonadati</taxon>
        <taxon>Pseudomonadota</taxon>
        <taxon>Gammaproteobacteria</taxon>
        <taxon>Moraxellales</taxon>
        <taxon>Moraxellaceae</taxon>
        <taxon>Psychrobacter</taxon>
    </lineage>
</organism>
<feature type="non-terminal residue" evidence="2">
    <location>
        <position position="1"/>
    </location>
</feature>
<keyword evidence="3" id="KW-1185">Reference proteome</keyword>
<dbReference type="EMBL" id="JBDGHN010000004">
    <property type="protein sequence ID" value="MEN2751636.1"/>
    <property type="molecule type" value="Genomic_DNA"/>
</dbReference>
<evidence type="ECO:0000256" key="1">
    <source>
        <dbReference type="SAM" id="Phobius"/>
    </source>
</evidence>
<name>A0ABU9XAA9_9GAMM</name>
<evidence type="ECO:0000313" key="3">
    <source>
        <dbReference type="Proteomes" id="UP001461960"/>
    </source>
</evidence>
<gene>
    <name evidence="2" type="ORF">AAIR29_08320</name>
</gene>
<sequence>LTISQKEIDAAGYENFNSIYLSFIKAYNDSVDKHRITNKKKADRLDYAYKLLIVYAVFTLITVMFIAISFFFNI</sequence>
<keyword evidence="1" id="KW-0472">Membrane</keyword>
<reference evidence="2 3" key="1">
    <citation type="submission" date="2024-05" db="EMBL/GenBank/DDBJ databases">
        <authorList>
            <person name="Kim H.-Y."/>
            <person name="Kim E."/>
            <person name="Cai Y."/>
            <person name="Yang S.-M."/>
            <person name="Lee W."/>
        </authorList>
    </citation>
    <scope>NUCLEOTIDE SEQUENCE [LARGE SCALE GENOMIC DNA]</scope>
    <source>
        <strain evidence="2 3">FBL11</strain>
    </source>
</reference>
<accession>A0ABU9XAA9</accession>
<dbReference type="RefSeq" id="WP_345832197.1">
    <property type="nucleotide sequence ID" value="NZ_JBDGHN010000004.1"/>
</dbReference>
<comment type="caution">
    <text evidence="2">The sequence shown here is derived from an EMBL/GenBank/DDBJ whole genome shotgun (WGS) entry which is preliminary data.</text>
</comment>
<protein>
    <submittedName>
        <fullName evidence="2">Uncharacterized protein</fullName>
    </submittedName>
</protein>